<comment type="caution">
    <text evidence="5">The sequence shown here is derived from an EMBL/GenBank/DDBJ whole genome shotgun (WGS) entry which is preliminary data.</text>
</comment>
<organism evidence="5 6">
    <name type="scientific">Porites evermanni</name>
    <dbReference type="NCBI Taxonomy" id="104178"/>
    <lineage>
        <taxon>Eukaryota</taxon>
        <taxon>Metazoa</taxon>
        <taxon>Cnidaria</taxon>
        <taxon>Anthozoa</taxon>
        <taxon>Hexacorallia</taxon>
        <taxon>Scleractinia</taxon>
        <taxon>Fungiina</taxon>
        <taxon>Poritidae</taxon>
        <taxon>Porites</taxon>
    </lineage>
</organism>
<dbReference type="PANTHER" id="PTHR15367:SF2">
    <property type="entry name" value="DNA-DIRECTED RNA POLYMERASE III SUBUNIT"/>
    <property type="match status" value="1"/>
</dbReference>
<comment type="subcellular location">
    <subcellularLocation>
        <location evidence="1">Nucleus</location>
    </subcellularLocation>
</comment>
<dbReference type="Pfam" id="PF11705">
    <property type="entry name" value="RNA_pol_3_Rpc31"/>
    <property type="match status" value="1"/>
</dbReference>
<accession>A0ABN8PKE5</accession>
<evidence type="ECO:0000256" key="2">
    <source>
        <dbReference type="ARBA" id="ARBA00008352"/>
    </source>
</evidence>
<gene>
    <name evidence="5" type="ORF">PEVE_00042866</name>
</gene>
<comment type="similarity">
    <text evidence="2">Belongs to the eukaryotic RPC7 RNA polymerase subunit family.</text>
</comment>
<dbReference type="Proteomes" id="UP001159427">
    <property type="component" value="Unassembled WGS sequence"/>
</dbReference>
<dbReference type="InterPro" id="IPR024661">
    <property type="entry name" value="RNA_pol_III_Rpc31"/>
</dbReference>
<keyword evidence="3" id="KW-0539">Nucleus</keyword>
<keyword evidence="6" id="KW-1185">Reference proteome</keyword>
<feature type="compositionally biased region" description="Basic and acidic residues" evidence="4">
    <location>
        <begin position="133"/>
        <end position="170"/>
    </location>
</feature>
<evidence type="ECO:0000256" key="3">
    <source>
        <dbReference type="ARBA" id="ARBA00023242"/>
    </source>
</evidence>
<proteinExistence type="inferred from homology"/>
<feature type="compositionally biased region" description="Acidic residues" evidence="4">
    <location>
        <begin position="171"/>
        <end position="193"/>
    </location>
</feature>
<reference evidence="5 6" key="1">
    <citation type="submission" date="2022-05" db="EMBL/GenBank/DDBJ databases">
        <authorList>
            <consortium name="Genoscope - CEA"/>
            <person name="William W."/>
        </authorList>
    </citation>
    <scope>NUCLEOTIDE SEQUENCE [LARGE SCALE GENOMIC DNA]</scope>
</reference>
<dbReference type="PANTHER" id="PTHR15367">
    <property type="entry name" value="DNA-DIRECTED RNA POLYMERASE III"/>
    <property type="match status" value="1"/>
</dbReference>
<evidence type="ECO:0008006" key="7">
    <source>
        <dbReference type="Google" id="ProtNLM"/>
    </source>
</evidence>
<protein>
    <recommendedName>
        <fullName evidence="7">DNA-directed RNA polymerase III subunit</fullName>
    </recommendedName>
</protein>
<name>A0ABN8PKE5_9CNID</name>
<evidence type="ECO:0000313" key="6">
    <source>
        <dbReference type="Proteomes" id="UP001159427"/>
    </source>
</evidence>
<evidence type="ECO:0000256" key="1">
    <source>
        <dbReference type="ARBA" id="ARBA00004123"/>
    </source>
</evidence>
<feature type="compositionally biased region" description="Acidic residues" evidence="4">
    <location>
        <begin position="200"/>
        <end position="218"/>
    </location>
</feature>
<evidence type="ECO:0000313" key="5">
    <source>
        <dbReference type="EMBL" id="CAH3143435.1"/>
    </source>
</evidence>
<evidence type="ECO:0000256" key="4">
    <source>
        <dbReference type="SAM" id="MobiDB-lite"/>
    </source>
</evidence>
<sequence length="218" mass="25302">MAGRGRGRGKGRGLSFDVGMIGFGRGEALPTAILQPPPLFPPLDVKPLPLRQTDADEYMLALKQELRGCMRELPYFIKTSVKTKDIERFSDRYREKQTDKGLDWQPDWKLFPSELKIKVRKHRLNKSARPRIPRLEGKNKRTSDAEALKQLDEMVKKEVEEDQSEGKKEEEAEDESGDEELEYDEEEQEEENDYLVSHFDDDEDAFMDDDDMDEGPIY</sequence>
<dbReference type="EMBL" id="CALNXI010000855">
    <property type="protein sequence ID" value="CAH3143435.1"/>
    <property type="molecule type" value="Genomic_DNA"/>
</dbReference>
<feature type="region of interest" description="Disordered" evidence="4">
    <location>
        <begin position="128"/>
        <end position="218"/>
    </location>
</feature>